<evidence type="ECO:0000256" key="2">
    <source>
        <dbReference type="ARBA" id="ARBA00022729"/>
    </source>
</evidence>
<dbReference type="Gene3D" id="3.90.550.10">
    <property type="entry name" value="Spore Coat Polysaccharide Biosynthesis Protein SpsA, Chain A"/>
    <property type="match status" value="1"/>
</dbReference>
<evidence type="ECO:0000256" key="1">
    <source>
        <dbReference type="ARBA" id="ARBA00004613"/>
    </source>
</evidence>
<protein>
    <submittedName>
        <fullName evidence="4">Polysaccharide deacetylase</fullName>
    </submittedName>
</protein>
<gene>
    <name evidence="4" type="ORF">EDD33_0967</name>
</gene>
<dbReference type="Gene3D" id="3.20.20.370">
    <property type="entry name" value="Glycoside hydrolase/deacetylase"/>
    <property type="match status" value="1"/>
</dbReference>
<sequence>MSDGEPAHAVVIPTFQRRESVVAAVQALASQTVAPHEVVVVVDGSDDGTAEALRGLDTPFPLQVVEQTNAGASRARNHGAEVSSAPLLLFLDDDMLAAPDLLEVLRRRHAAGADAVLGHIPVAPASPPGFLLTGLDEWAQRRRDRLAAEGARLTAADLLTGQLSVRRAVFEELGGFDETFTAGGTFGNEDTDFGRRLFAGRHRIVFDADAVSHQLYTVTPRAYLRQWHQCGAADVAYVRKHPDDLEEIFGAKRPGTRSNRYVMRPLARVPVVRDLAAAGLRSVALALAARQPEGELARTVFFKARNLEYWRGVAEGGGMPVARGLRVLCYHAVADLRAAPPLRQYGVPPALLRSQLRVLRRTGHRFVTPDEAVRALTGGGGLPRRAVLVTFDDCFSDLVSAGLPVLQEERVRAVAFAVADRVGDSNRWDQEIGAPPLALLDAGGLARLQHAGTEIGAHASTHRPLTSVSHDPADLRREVAGSVETLEQLGLRRPRMFAYPHGENDAPTREAVAAAGLELAFTVTPGIAVPSDELTAVPRIEVLRRDGAGLLFLAKVGSGGRLRMDELPAHARRVRRRLSRVRHRLRQGAQTR</sequence>
<dbReference type="PROSITE" id="PS51677">
    <property type="entry name" value="NODB"/>
    <property type="match status" value="1"/>
</dbReference>
<evidence type="ECO:0000313" key="5">
    <source>
        <dbReference type="Proteomes" id="UP000281738"/>
    </source>
</evidence>
<proteinExistence type="predicted"/>
<accession>A0A3N2CRF8</accession>
<dbReference type="InterPro" id="IPR029044">
    <property type="entry name" value="Nucleotide-diphossugar_trans"/>
</dbReference>
<dbReference type="RefSeq" id="WP_123389330.1">
    <property type="nucleotide sequence ID" value="NZ_RKHO01000001.1"/>
</dbReference>
<dbReference type="Pfam" id="PF01522">
    <property type="entry name" value="Polysacc_deac_1"/>
    <property type="match status" value="1"/>
</dbReference>
<dbReference type="AlphaFoldDB" id="A0A3N2CRF8"/>
<feature type="domain" description="NodB homology" evidence="3">
    <location>
        <begin position="385"/>
        <end position="592"/>
    </location>
</feature>
<dbReference type="GO" id="GO:0016810">
    <property type="term" value="F:hydrolase activity, acting on carbon-nitrogen (but not peptide) bonds"/>
    <property type="evidence" value="ECO:0007669"/>
    <property type="project" value="InterPro"/>
</dbReference>
<dbReference type="OrthoDB" id="9782872at2"/>
<dbReference type="Pfam" id="PF00535">
    <property type="entry name" value="Glycos_transf_2"/>
    <property type="match status" value="1"/>
</dbReference>
<dbReference type="SUPFAM" id="SSF88713">
    <property type="entry name" value="Glycoside hydrolase/deacetylase"/>
    <property type="match status" value="1"/>
</dbReference>
<organism evidence="4 5">
    <name type="scientific">Nocardioides aurantiacus</name>
    <dbReference type="NCBI Taxonomy" id="86796"/>
    <lineage>
        <taxon>Bacteria</taxon>
        <taxon>Bacillati</taxon>
        <taxon>Actinomycetota</taxon>
        <taxon>Actinomycetes</taxon>
        <taxon>Propionibacteriales</taxon>
        <taxon>Nocardioidaceae</taxon>
        <taxon>Nocardioides</taxon>
    </lineage>
</organism>
<keyword evidence="5" id="KW-1185">Reference proteome</keyword>
<dbReference type="Proteomes" id="UP000281738">
    <property type="component" value="Unassembled WGS sequence"/>
</dbReference>
<comment type="subcellular location">
    <subcellularLocation>
        <location evidence="1">Secreted</location>
    </subcellularLocation>
</comment>
<comment type="caution">
    <text evidence="4">The sequence shown here is derived from an EMBL/GenBank/DDBJ whole genome shotgun (WGS) entry which is preliminary data.</text>
</comment>
<dbReference type="EMBL" id="RKHO01000001">
    <property type="protein sequence ID" value="ROR90132.1"/>
    <property type="molecule type" value="Genomic_DNA"/>
</dbReference>
<evidence type="ECO:0000313" key="4">
    <source>
        <dbReference type="EMBL" id="ROR90132.1"/>
    </source>
</evidence>
<reference evidence="4 5" key="1">
    <citation type="submission" date="2018-11" db="EMBL/GenBank/DDBJ databases">
        <title>Sequencing the genomes of 1000 actinobacteria strains.</title>
        <authorList>
            <person name="Klenk H.-P."/>
        </authorList>
    </citation>
    <scope>NUCLEOTIDE SEQUENCE [LARGE SCALE GENOMIC DNA]</scope>
    <source>
        <strain evidence="4 5">DSM 12652</strain>
    </source>
</reference>
<dbReference type="PANTHER" id="PTHR34216">
    <property type="match status" value="1"/>
</dbReference>
<dbReference type="GO" id="GO:0005975">
    <property type="term" value="P:carbohydrate metabolic process"/>
    <property type="evidence" value="ECO:0007669"/>
    <property type="project" value="InterPro"/>
</dbReference>
<dbReference type="PANTHER" id="PTHR34216:SF3">
    <property type="entry name" value="POLY-BETA-1,6-N-ACETYL-D-GLUCOSAMINE N-DEACETYLASE"/>
    <property type="match status" value="1"/>
</dbReference>
<dbReference type="InterPro" id="IPR011330">
    <property type="entry name" value="Glyco_hydro/deAcase_b/a-brl"/>
</dbReference>
<dbReference type="GO" id="GO:0005576">
    <property type="term" value="C:extracellular region"/>
    <property type="evidence" value="ECO:0007669"/>
    <property type="project" value="UniProtKB-SubCell"/>
</dbReference>
<name>A0A3N2CRF8_9ACTN</name>
<dbReference type="CDD" id="cd10918">
    <property type="entry name" value="CE4_NodB_like_5s_6s"/>
    <property type="match status" value="1"/>
</dbReference>
<dbReference type="InterPro" id="IPR002509">
    <property type="entry name" value="NODB_dom"/>
</dbReference>
<evidence type="ECO:0000259" key="3">
    <source>
        <dbReference type="PROSITE" id="PS51677"/>
    </source>
</evidence>
<keyword evidence="2" id="KW-0732">Signal</keyword>
<dbReference type="InterPro" id="IPR001173">
    <property type="entry name" value="Glyco_trans_2-like"/>
</dbReference>
<dbReference type="InterPro" id="IPR051398">
    <property type="entry name" value="Polysacch_Deacetylase"/>
</dbReference>
<dbReference type="SUPFAM" id="SSF53448">
    <property type="entry name" value="Nucleotide-diphospho-sugar transferases"/>
    <property type="match status" value="1"/>
</dbReference>